<protein>
    <submittedName>
        <fullName evidence="1">Uncharacterized protein</fullName>
    </submittedName>
</protein>
<dbReference type="EMBL" id="JACFYJ010000027">
    <property type="protein sequence ID" value="MEI5998946.1"/>
    <property type="molecule type" value="Genomic_DNA"/>
</dbReference>
<proteinExistence type="predicted"/>
<gene>
    <name evidence="1" type="ORF">H3V53_17560</name>
</gene>
<sequence length="94" mass="10662">MNYRFLDADGPDQPSTPAADFVTGSLNWQIERLQCGESLLKANATDAMRRALLRAIAAITVRLPHRTYDLSLWYAVHHTGKGQTIRLLNLRRLE</sequence>
<evidence type="ECO:0000313" key="2">
    <source>
        <dbReference type="Proteomes" id="UP001386437"/>
    </source>
</evidence>
<evidence type="ECO:0000313" key="1">
    <source>
        <dbReference type="EMBL" id="MEI5998946.1"/>
    </source>
</evidence>
<name>A0ABU8ITX4_9BURK</name>
<dbReference type="RefSeq" id="WP_336599065.1">
    <property type="nucleotide sequence ID" value="NZ_JACFYJ010000027.1"/>
</dbReference>
<dbReference type="Proteomes" id="UP001386437">
    <property type="component" value="Unassembled WGS sequence"/>
</dbReference>
<accession>A0ABU8ITX4</accession>
<reference evidence="1 2" key="1">
    <citation type="journal article" date="2022" name="Arch. Microbiol.">
        <title>Paraburkholderia bengalensis sp. nov. isolated from roots of Oryza sativa, IR64.</title>
        <authorList>
            <person name="Nag P."/>
            <person name="Mondal N."/>
            <person name="Sarkar J."/>
            <person name="Das S."/>
        </authorList>
    </citation>
    <scope>NUCLEOTIDE SEQUENCE [LARGE SCALE GENOMIC DNA]</scope>
    <source>
        <strain evidence="1 2">IR64_4_BI</strain>
    </source>
</reference>
<keyword evidence="2" id="KW-1185">Reference proteome</keyword>
<organism evidence="1 2">
    <name type="scientific">Paraburkholderia bengalensis</name>
    <dbReference type="NCBI Taxonomy" id="2747562"/>
    <lineage>
        <taxon>Bacteria</taxon>
        <taxon>Pseudomonadati</taxon>
        <taxon>Pseudomonadota</taxon>
        <taxon>Betaproteobacteria</taxon>
        <taxon>Burkholderiales</taxon>
        <taxon>Burkholderiaceae</taxon>
        <taxon>Paraburkholderia</taxon>
    </lineage>
</organism>
<comment type="caution">
    <text evidence="1">The sequence shown here is derived from an EMBL/GenBank/DDBJ whole genome shotgun (WGS) entry which is preliminary data.</text>
</comment>